<keyword evidence="1" id="KW-1133">Transmembrane helix</keyword>
<dbReference type="EMBL" id="CAJEWN010000013">
    <property type="protein sequence ID" value="CAD2133596.1"/>
    <property type="molecule type" value="Genomic_DNA"/>
</dbReference>
<accession>A0A6V7TSX6</accession>
<keyword evidence="1" id="KW-0472">Membrane</keyword>
<feature type="transmembrane region" description="Helical" evidence="1">
    <location>
        <begin position="20"/>
        <end position="37"/>
    </location>
</feature>
<proteinExistence type="predicted"/>
<organism evidence="2 3">
    <name type="scientific">Meloidogyne enterolobii</name>
    <name type="common">Root-knot nematode worm</name>
    <name type="synonym">Meloidogyne mayaguensis</name>
    <dbReference type="NCBI Taxonomy" id="390850"/>
    <lineage>
        <taxon>Eukaryota</taxon>
        <taxon>Metazoa</taxon>
        <taxon>Ecdysozoa</taxon>
        <taxon>Nematoda</taxon>
        <taxon>Chromadorea</taxon>
        <taxon>Rhabditida</taxon>
        <taxon>Tylenchina</taxon>
        <taxon>Tylenchomorpha</taxon>
        <taxon>Tylenchoidea</taxon>
        <taxon>Meloidogynidae</taxon>
        <taxon>Meloidogyninae</taxon>
        <taxon>Meloidogyne</taxon>
    </lineage>
</organism>
<reference evidence="2 3" key="1">
    <citation type="submission" date="2020-08" db="EMBL/GenBank/DDBJ databases">
        <authorList>
            <person name="Koutsovoulos G."/>
            <person name="Danchin GJ E."/>
        </authorList>
    </citation>
    <scope>NUCLEOTIDE SEQUENCE [LARGE SCALE GENOMIC DNA]</scope>
</reference>
<comment type="caution">
    <text evidence="2">The sequence shown here is derived from an EMBL/GenBank/DDBJ whole genome shotgun (WGS) entry which is preliminary data.</text>
</comment>
<evidence type="ECO:0000313" key="3">
    <source>
        <dbReference type="Proteomes" id="UP000580250"/>
    </source>
</evidence>
<dbReference type="Proteomes" id="UP000580250">
    <property type="component" value="Unassembled WGS sequence"/>
</dbReference>
<dbReference type="AlphaFoldDB" id="A0A6V7TSX6"/>
<evidence type="ECO:0000313" key="2">
    <source>
        <dbReference type="EMBL" id="CAD2133596.1"/>
    </source>
</evidence>
<gene>
    <name evidence="2" type="ORF">MENT_LOCUS4095</name>
</gene>
<name>A0A6V7TSX6_MELEN</name>
<protein>
    <submittedName>
        <fullName evidence="2">Uncharacterized protein</fullName>
    </submittedName>
</protein>
<sequence length="89" mass="10967">MDPPFIELWGLETVSSLLNVILYFFFFSKIFSLLFSIKTCFNQTNKRTFNFLKPIFFNLNLFFSLKRYIKQPERINIYYFNKLIFLYFI</sequence>
<evidence type="ECO:0000256" key="1">
    <source>
        <dbReference type="SAM" id="Phobius"/>
    </source>
</evidence>
<keyword evidence="1" id="KW-0812">Transmembrane</keyword>